<feature type="transmembrane region" description="Helical" evidence="2">
    <location>
        <begin position="21"/>
        <end position="42"/>
    </location>
</feature>
<protein>
    <submittedName>
        <fullName evidence="3">Uncharacterized protein</fullName>
    </submittedName>
</protein>
<accession>A0A0H5QW92</accession>
<evidence type="ECO:0000256" key="1">
    <source>
        <dbReference type="SAM" id="Coils"/>
    </source>
</evidence>
<evidence type="ECO:0000256" key="2">
    <source>
        <dbReference type="SAM" id="Phobius"/>
    </source>
</evidence>
<keyword evidence="1" id="KW-0175">Coiled coil</keyword>
<sequence>MANNEKNSVKGNRSKRQKIRLVYLINEVKVWLMSSWCLACMIKTRLNRKFVPDHISKQNDHDGFGLSRTIFHGPKPSLCSKCQNDQQTFFKGRIVGCQRGANQAKESNSKATIKRNSSIRDDCKNLKPEAACQVGDGEKIHDDLKNAMESDLKLARMSLSAVMRSEDKMSKELDSTKRELSYRESVLKDLQRETKHTIQQLSEVADKSLKERDQLQCRLEKSITALQDLQIQKDAECKLLIEELGNAQRQRDL</sequence>
<keyword evidence="2" id="KW-0812">Transmembrane</keyword>
<evidence type="ECO:0000313" key="3">
    <source>
        <dbReference type="EMBL" id="CRZ05891.1"/>
    </source>
</evidence>
<organism evidence="3">
    <name type="scientific">Spongospora subterranea</name>
    <dbReference type="NCBI Taxonomy" id="70186"/>
    <lineage>
        <taxon>Eukaryota</taxon>
        <taxon>Sar</taxon>
        <taxon>Rhizaria</taxon>
        <taxon>Endomyxa</taxon>
        <taxon>Phytomyxea</taxon>
        <taxon>Plasmodiophorida</taxon>
        <taxon>Plasmodiophoridae</taxon>
        <taxon>Spongospora</taxon>
    </lineage>
</organism>
<dbReference type="EMBL" id="HACM01005449">
    <property type="protein sequence ID" value="CRZ05891.1"/>
    <property type="molecule type" value="Transcribed_RNA"/>
</dbReference>
<dbReference type="AlphaFoldDB" id="A0A0H5QW92"/>
<keyword evidence="2" id="KW-1133">Transmembrane helix</keyword>
<name>A0A0H5QW92_9EUKA</name>
<feature type="non-terminal residue" evidence="3">
    <location>
        <position position="253"/>
    </location>
</feature>
<keyword evidence="2" id="KW-0472">Membrane</keyword>
<proteinExistence type="predicted"/>
<reference evidence="3" key="1">
    <citation type="submission" date="2015-04" db="EMBL/GenBank/DDBJ databases">
        <title>The genome sequence of the plant pathogenic Rhizarian Plasmodiophora brassicae reveals insights in its biotrophic life cycle and the origin of chitin synthesis.</title>
        <authorList>
            <person name="Schwelm A."/>
            <person name="Fogelqvist J."/>
            <person name="Knaust A."/>
            <person name="Julke S."/>
            <person name="Lilja T."/>
            <person name="Dhandapani V."/>
            <person name="Bonilla-Rosso G."/>
            <person name="Karlsson M."/>
            <person name="Shevchenko A."/>
            <person name="Choi S.R."/>
            <person name="Kim H.G."/>
            <person name="Park J.Y."/>
            <person name="Lim Y.P."/>
            <person name="Ludwig-Muller J."/>
            <person name="Dixelius C."/>
        </authorList>
    </citation>
    <scope>NUCLEOTIDE SEQUENCE</scope>
    <source>
        <tissue evidence="3">Potato root galls</tissue>
    </source>
</reference>
<feature type="coiled-coil region" evidence="1">
    <location>
        <begin position="187"/>
        <end position="232"/>
    </location>
</feature>